<dbReference type="SUPFAM" id="SSF48452">
    <property type="entry name" value="TPR-like"/>
    <property type="match status" value="3"/>
</dbReference>
<dbReference type="InterPro" id="IPR008271">
    <property type="entry name" value="Ser/Thr_kinase_AS"/>
</dbReference>
<dbReference type="PROSITE" id="PS50011">
    <property type="entry name" value="PROTEIN_KINASE_DOM"/>
    <property type="match status" value="1"/>
</dbReference>
<dbReference type="InterPro" id="IPR000719">
    <property type="entry name" value="Prot_kinase_dom"/>
</dbReference>
<evidence type="ECO:0000256" key="3">
    <source>
        <dbReference type="ARBA" id="ARBA00022777"/>
    </source>
</evidence>
<proteinExistence type="predicted"/>
<gene>
    <name evidence="8" type="ORF">POL58_18445</name>
</gene>
<protein>
    <submittedName>
        <fullName evidence="8">Protein kinase</fullName>
    </submittedName>
</protein>
<evidence type="ECO:0000259" key="7">
    <source>
        <dbReference type="PROSITE" id="PS50011"/>
    </source>
</evidence>
<dbReference type="SUPFAM" id="SSF56112">
    <property type="entry name" value="Protein kinase-like (PK-like)"/>
    <property type="match status" value="1"/>
</dbReference>
<evidence type="ECO:0000313" key="8">
    <source>
        <dbReference type="EMBL" id="MDC0669740.1"/>
    </source>
</evidence>
<dbReference type="SMART" id="SM00028">
    <property type="entry name" value="TPR"/>
    <property type="match status" value="5"/>
</dbReference>
<keyword evidence="1" id="KW-0808">Transferase</keyword>
<comment type="caution">
    <text evidence="8">The sequence shown here is derived from an EMBL/GenBank/DDBJ whole genome shotgun (WGS) entry which is preliminary data.</text>
</comment>
<dbReference type="Gene3D" id="3.30.200.20">
    <property type="entry name" value="Phosphorylase Kinase, domain 1"/>
    <property type="match status" value="1"/>
</dbReference>
<dbReference type="PROSITE" id="PS00108">
    <property type="entry name" value="PROTEIN_KINASE_ST"/>
    <property type="match status" value="1"/>
</dbReference>
<keyword evidence="9" id="KW-1185">Reference proteome</keyword>
<sequence length="1024" mass="109519">MEGDEVTAGASESDAEHTPASVRGDSDTVPRAMESLRNADDPLDKQLVKRALFPRRTTPVQIGRFQILGLIGRGGMGVVYAAYDDLLDRKVAVKVLLGEAVRDLTLSRVRLMREAQAMARLSHANIVTVHEVGQDTGQVFVAMEFVRGVTLDAWAEQDRPWREVVATFVRAGRGLEAAHRAGLIHRDFKPANVMVGDDGTVKVLDFGLARAADDGPPVASDLPRHITQGDSHLAPLTRTGVVLGTPAYMSPEAHRGEPSTAASDQFSFCVSLYQCLYKQSPFDTTSLATLLADVRRGKVAPPPAGTPVPARLYRAIRRGLALAPGDRFPSMTALLAALERDPGAAYRRAAALALTAAVTAFAGWMAAGSHESQMQPCPDAQAELAGVWDAGRAATVRQALGTIGTPAAEAALATVMPRIDRYAASWVEMRNEACVAHAEARQSTPLFDLRTACLAQRRAGLDALVAALLQADAGSVDDVVQATAELPPLDRCADAQALTADVPPPEDPRLRLRVQAHREALARAGVREDAGQYQLGRALVEDVLADSSSLVYEPLRAEALLRAGSLAMEAGDHATAERAYDDALLAGLGTGHAAVAAVASSKQIYLRAVPLNQLPRARTEVPLATALNQRVRHDVDLYSEFLNNRGVVHAMAGELKIARQHWEEAVALREQHGRGETPKGLETLANLGWLARAEGRDEDMAAIYARTIAISEPLLGPHHAAHIRYEYLLADSHWRLGRPRQALARLARLEQRFDRLGNDYVRAMILHELGIIEIDEGDLAAARTHLDRALAAAPAASELHDAVLSERVRLYAAEGDAPATAREYQRALARLPATPDPGDRRYQFLLLNHARALDALGRTAEALAPLEQLHAILAAGERALDAAEMLALLGAMRHKLGILDEAEDNLQAALAELERVAPPRSPILAGTLLAAAELALTRGHFADAAGFAAQALAIYDAIAEPDHLPAARARFAHAQALTAAGSAPANARALADAALETFRGKARAADVARVVAWQAAHAPAASRP</sequence>
<evidence type="ECO:0000256" key="4">
    <source>
        <dbReference type="ARBA" id="ARBA00022840"/>
    </source>
</evidence>
<reference evidence="8 9" key="1">
    <citation type="submission" date="2022-11" db="EMBL/GenBank/DDBJ databases">
        <title>Minimal conservation of predation-associated metabolite biosynthetic gene clusters underscores biosynthetic potential of Myxococcota including descriptions for ten novel species: Archangium lansinium sp. nov., Myxococcus landrumus sp. nov., Nannocystis bai.</title>
        <authorList>
            <person name="Ahearne A."/>
            <person name="Stevens C."/>
            <person name="Dowd S."/>
        </authorList>
    </citation>
    <scope>NUCLEOTIDE SEQUENCE [LARGE SCALE GENOMIC DNA]</scope>
    <source>
        <strain evidence="8 9">NCELM</strain>
    </source>
</reference>
<dbReference type="InterPro" id="IPR019734">
    <property type="entry name" value="TPR_rpt"/>
</dbReference>
<feature type="domain" description="Protein kinase" evidence="7">
    <location>
        <begin position="65"/>
        <end position="344"/>
    </location>
</feature>
<evidence type="ECO:0000256" key="5">
    <source>
        <dbReference type="PROSITE-ProRule" id="PRU10141"/>
    </source>
</evidence>
<evidence type="ECO:0000256" key="2">
    <source>
        <dbReference type="ARBA" id="ARBA00022741"/>
    </source>
</evidence>
<accession>A0ABT5B6I9</accession>
<dbReference type="PANTHER" id="PTHR43289:SF6">
    <property type="entry name" value="SERINE_THREONINE-PROTEIN KINASE NEKL-3"/>
    <property type="match status" value="1"/>
</dbReference>
<keyword evidence="3 8" id="KW-0418">Kinase</keyword>
<feature type="binding site" evidence="5">
    <location>
        <position position="94"/>
    </location>
    <ligand>
        <name>ATP</name>
        <dbReference type="ChEBI" id="CHEBI:30616"/>
    </ligand>
</feature>
<dbReference type="PANTHER" id="PTHR43289">
    <property type="entry name" value="MITOGEN-ACTIVATED PROTEIN KINASE KINASE KINASE 20-RELATED"/>
    <property type="match status" value="1"/>
</dbReference>
<evidence type="ECO:0000313" key="9">
    <source>
        <dbReference type="Proteomes" id="UP001217838"/>
    </source>
</evidence>
<dbReference type="Pfam" id="PF00069">
    <property type="entry name" value="Pkinase"/>
    <property type="match status" value="1"/>
</dbReference>
<dbReference type="PROSITE" id="PS00107">
    <property type="entry name" value="PROTEIN_KINASE_ATP"/>
    <property type="match status" value="1"/>
</dbReference>
<dbReference type="Proteomes" id="UP001217838">
    <property type="component" value="Unassembled WGS sequence"/>
</dbReference>
<name>A0ABT5B6I9_9BACT</name>
<dbReference type="EMBL" id="JAQNDN010000010">
    <property type="protein sequence ID" value="MDC0669740.1"/>
    <property type="molecule type" value="Genomic_DNA"/>
</dbReference>
<keyword evidence="2 5" id="KW-0547">Nucleotide-binding</keyword>
<feature type="region of interest" description="Disordered" evidence="6">
    <location>
        <begin position="1"/>
        <end position="30"/>
    </location>
</feature>
<dbReference type="InterPro" id="IPR017441">
    <property type="entry name" value="Protein_kinase_ATP_BS"/>
</dbReference>
<dbReference type="InterPro" id="IPR011990">
    <property type="entry name" value="TPR-like_helical_dom_sf"/>
</dbReference>
<dbReference type="CDD" id="cd14014">
    <property type="entry name" value="STKc_PknB_like"/>
    <property type="match status" value="1"/>
</dbReference>
<evidence type="ECO:0000256" key="1">
    <source>
        <dbReference type="ARBA" id="ARBA00022679"/>
    </source>
</evidence>
<organism evidence="8 9">
    <name type="scientific">Nannocystis radixulma</name>
    <dbReference type="NCBI Taxonomy" id="2995305"/>
    <lineage>
        <taxon>Bacteria</taxon>
        <taxon>Pseudomonadati</taxon>
        <taxon>Myxococcota</taxon>
        <taxon>Polyangia</taxon>
        <taxon>Nannocystales</taxon>
        <taxon>Nannocystaceae</taxon>
        <taxon>Nannocystis</taxon>
    </lineage>
</organism>
<keyword evidence="4 5" id="KW-0067">ATP-binding</keyword>
<dbReference type="Gene3D" id="1.25.40.10">
    <property type="entry name" value="Tetratricopeptide repeat domain"/>
    <property type="match status" value="3"/>
</dbReference>
<evidence type="ECO:0000256" key="6">
    <source>
        <dbReference type="SAM" id="MobiDB-lite"/>
    </source>
</evidence>
<dbReference type="Gene3D" id="1.10.510.10">
    <property type="entry name" value="Transferase(Phosphotransferase) domain 1"/>
    <property type="match status" value="1"/>
</dbReference>
<dbReference type="InterPro" id="IPR011009">
    <property type="entry name" value="Kinase-like_dom_sf"/>
</dbReference>
<dbReference type="GO" id="GO:0016301">
    <property type="term" value="F:kinase activity"/>
    <property type="evidence" value="ECO:0007669"/>
    <property type="project" value="UniProtKB-KW"/>
</dbReference>
<dbReference type="RefSeq" id="WP_271999534.1">
    <property type="nucleotide sequence ID" value="NZ_JAQNDN010000010.1"/>
</dbReference>